<dbReference type="EMBL" id="CAADGH010000070">
    <property type="protein sequence ID" value="VFK76717.1"/>
    <property type="molecule type" value="Genomic_DNA"/>
</dbReference>
<evidence type="ECO:0000256" key="1">
    <source>
        <dbReference type="ARBA" id="ARBA00007806"/>
    </source>
</evidence>
<evidence type="ECO:0000313" key="4">
    <source>
        <dbReference type="EMBL" id="VFK30471.1"/>
    </source>
</evidence>
<feature type="domain" description="Glycoside hydrolase family 31 TIM barrel" evidence="3">
    <location>
        <begin position="95"/>
        <end position="153"/>
    </location>
</feature>
<comment type="similarity">
    <text evidence="1 2">Belongs to the glycosyl hydrolase 31 family.</text>
</comment>
<dbReference type="Pfam" id="PF01055">
    <property type="entry name" value="Glyco_hydro_31_2nd"/>
    <property type="match status" value="1"/>
</dbReference>
<dbReference type="Gene3D" id="3.20.20.80">
    <property type="entry name" value="Glycosidases"/>
    <property type="match status" value="1"/>
</dbReference>
<evidence type="ECO:0000256" key="2">
    <source>
        <dbReference type="RuleBase" id="RU361185"/>
    </source>
</evidence>
<dbReference type="AlphaFoldDB" id="A0A450XMF1"/>
<proteinExistence type="inferred from homology"/>
<dbReference type="GO" id="GO:0005975">
    <property type="term" value="P:carbohydrate metabolic process"/>
    <property type="evidence" value="ECO:0007669"/>
    <property type="project" value="InterPro"/>
</dbReference>
<dbReference type="SUPFAM" id="SSF51445">
    <property type="entry name" value="(Trans)glycosidases"/>
    <property type="match status" value="1"/>
</dbReference>
<dbReference type="GO" id="GO:0030246">
    <property type="term" value="F:carbohydrate binding"/>
    <property type="evidence" value="ECO:0007669"/>
    <property type="project" value="InterPro"/>
</dbReference>
<organism evidence="4">
    <name type="scientific">Candidatus Kentrum sp. MB</name>
    <dbReference type="NCBI Taxonomy" id="2138164"/>
    <lineage>
        <taxon>Bacteria</taxon>
        <taxon>Pseudomonadati</taxon>
        <taxon>Pseudomonadota</taxon>
        <taxon>Gammaproteobacteria</taxon>
        <taxon>Candidatus Kentrum</taxon>
    </lineage>
</organism>
<dbReference type="InterPro" id="IPR017853">
    <property type="entry name" value="GH"/>
</dbReference>
<name>A0A450XMF1_9GAMM</name>
<dbReference type="EMBL" id="CAADFO010000065">
    <property type="protein sequence ID" value="VFK30471.1"/>
    <property type="molecule type" value="Genomic_DNA"/>
</dbReference>
<dbReference type="PANTHER" id="PTHR22762">
    <property type="entry name" value="ALPHA-GLUCOSIDASE"/>
    <property type="match status" value="1"/>
</dbReference>
<evidence type="ECO:0000313" key="5">
    <source>
        <dbReference type="EMBL" id="VFK34402.1"/>
    </source>
</evidence>
<evidence type="ECO:0000313" key="6">
    <source>
        <dbReference type="EMBL" id="VFK76717.1"/>
    </source>
</evidence>
<evidence type="ECO:0000259" key="3">
    <source>
        <dbReference type="Pfam" id="PF01055"/>
    </source>
</evidence>
<dbReference type="GO" id="GO:0004553">
    <property type="term" value="F:hydrolase activity, hydrolyzing O-glycosyl compounds"/>
    <property type="evidence" value="ECO:0007669"/>
    <property type="project" value="InterPro"/>
</dbReference>
<dbReference type="EMBL" id="CAADFQ010000071">
    <property type="protein sequence ID" value="VFK34402.1"/>
    <property type="molecule type" value="Genomic_DNA"/>
</dbReference>
<gene>
    <name evidence="4" type="ORF">BECKMB1821G_GA0114241_106521</name>
    <name evidence="6" type="ORF">BECKMB1821H_GA0114242_107021</name>
    <name evidence="5" type="ORF">BECKMB1821I_GA0114274_10711</name>
</gene>
<keyword evidence="2" id="KW-0326">Glycosidase</keyword>
<dbReference type="CDD" id="cd14752">
    <property type="entry name" value="GH31_N"/>
    <property type="match status" value="1"/>
</dbReference>
<accession>A0A450XMF1</accession>
<keyword evidence="2" id="KW-0378">Hydrolase</keyword>
<dbReference type="InterPro" id="IPR011013">
    <property type="entry name" value="Gal_mutarotase_sf_dom"/>
</dbReference>
<reference evidence="4" key="1">
    <citation type="submission" date="2019-02" db="EMBL/GenBank/DDBJ databases">
        <authorList>
            <person name="Gruber-Vodicka R. H."/>
            <person name="Seah K. B. B."/>
        </authorList>
    </citation>
    <scope>NUCLEOTIDE SEQUENCE</scope>
    <source>
        <strain evidence="4">BECK_BZ197</strain>
        <strain evidence="6">BECK_BZ198</strain>
        <strain evidence="5">BECK_BZ199</strain>
    </source>
</reference>
<protein>
    <submittedName>
        <fullName evidence="4">Alpha-glucosidase</fullName>
    </submittedName>
</protein>
<dbReference type="InterPro" id="IPR000322">
    <property type="entry name" value="Glyco_hydro_31_TIM"/>
</dbReference>
<dbReference type="Gene3D" id="2.60.40.1760">
    <property type="entry name" value="glycosyl hydrolase (family 31)"/>
    <property type="match status" value="1"/>
</dbReference>
<dbReference type="SUPFAM" id="SSF74650">
    <property type="entry name" value="Galactose mutarotase-like"/>
    <property type="match status" value="1"/>
</dbReference>
<dbReference type="PANTHER" id="PTHR22762:SF120">
    <property type="entry name" value="HETEROGLYCAN GLUCOSIDASE 1"/>
    <property type="match status" value="1"/>
</dbReference>
<sequence>MRYQQVYNTGPLEEKEPLYHSAPFFMRFNGEPDENIVYGLFIDNPAQTCIDIGHSDNDQYLLGTRFGDMDYYFLLGENATEVMSDFTAIVGRSRLRPRYILGYHQGCYGYEDEGALRWVTQKYREHDIPFDGLHIDVDIQDRYRTFTIKDGFCDVSKDPNDHEESQSSITPENERCYRGIGEARSINFLEIRS</sequence>